<evidence type="ECO:0000313" key="7">
    <source>
        <dbReference type="EMBL" id="KAL2738498.1"/>
    </source>
</evidence>
<dbReference type="PROSITE" id="PS50157">
    <property type="entry name" value="ZINC_FINGER_C2H2_2"/>
    <property type="match status" value="2"/>
</dbReference>
<dbReference type="EMBL" id="JAYRBN010000063">
    <property type="protein sequence ID" value="KAL2738498.1"/>
    <property type="molecule type" value="Genomic_DNA"/>
</dbReference>
<evidence type="ECO:0000313" key="8">
    <source>
        <dbReference type="Proteomes" id="UP001607303"/>
    </source>
</evidence>
<feature type="domain" description="C2H2-type" evidence="6">
    <location>
        <begin position="117"/>
        <end position="144"/>
    </location>
</feature>
<dbReference type="InterPro" id="IPR036236">
    <property type="entry name" value="Znf_C2H2_sf"/>
</dbReference>
<keyword evidence="8" id="KW-1185">Reference proteome</keyword>
<dbReference type="AlphaFoldDB" id="A0ABD2C237"/>
<gene>
    <name evidence="7" type="ORF">V1477_011857</name>
</gene>
<accession>A0ABD2C237</accession>
<evidence type="ECO:0000256" key="5">
    <source>
        <dbReference type="PROSITE-ProRule" id="PRU00042"/>
    </source>
</evidence>
<sequence>KNVCSKFRNNRLSTNLNRFGSSLPEDVHGGSSSWLHLYDVQQVLQDVEQLFETQMRATAVQVSVVPVRRVQGLHPTCSSSRTTFQANLTEHLRYHNIEYIRYRTKKDPNFSSGLRMHTCKTCGNLYMYYSSLTRHVREECGQAPKHQCPYCPKRTKLRHCMFFLPPITKKPFPCRHCDRSYKNKSSLNRHIQYECGKEKQFICPICQRRMIQKSSLHKHMVANEDS</sequence>
<keyword evidence="2" id="KW-0677">Repeat</keyword>
<protein>
    <recommendedName>
        <fullName evidence="6">C2H2-type domain-containing protein</fullName>
    </recommendedName>
</protein>
<dbReference type="FunFam" id="3.30.160.60:FF:000100">
    <property type="entry name" value="Zinc finger 45-like"/>
    <property type="match status" value="1"/>
</dbReference>
<reference evidence="7 8" key="1">
    <citation type="journal article" date="2024" name="Ann. Entomol. Soc. Am.">
        <title>Genomic analyses of the southern and eastern yellowjacket wasps (Hymenoptera: Vespidae) reveal evolutionary signatures of social life.</title>
        <authorList>
            <person name="Catto M.A."/>
            <person name="Caine P.B."/>
            <person name="Orr S.E."/>
            <person name="Hunt B.G."/>
            <person name="Goodisman M.A.D."/>
        </authorList>
    </citation>
    <scope>NUCLEOTIDE SEQUENCE [LARGE SCALE GENOMIC DNA]</scope>
    <source>
        <strain evidence="7">232</strain>
        <tissue evidence="7">Head and thorax</tissue>
    </source>
</reference>
<proteinExistence type="predicted"/>
<keyword evidence="1" id="KW-0479">Metal-binding</keyword>
<evidence type="ECO:0000256" key="2">
    <source>
        <dbReference type="ARBA" id="ARBA00022737"/>
    </source>
</evidence>
<dbReference type="Proteomes" id="UP001607303">
    <property type="component" value="Unassembled WGS sequence"/>
</dbReference>
<evidence type="ECO:0000256" key="3">
    <source>
        <dbReference type="ARBA" id="ARBA00022771"/>
    </source>
</evidence>
<dbReference type="Pfam" id="PF00096">
    <property type="entry name" value="zf-C2H2"/>
    <property type="match status" value="1"/>
</dbReference>
<dbReference type="InterPro" id="IPR013087">
    <property type="entry name" value="Znf_C2H2_type"/>
</dbReference>
<evidence type="ECO:0000256" key="4">
    <source>
        <dbReference type="ARBA" id="ARBA00022833"/>
    </source>
</evidence>
<comment type="caution">
    <text evidence="7">The sequence shown here is derived from an EMBL/GenBank/DDBJ whole genome shotgun (WGS) entry which is preliminary data.</text>
</comment>
<dbReference type="SUPFAM" id="SSF57667">
    <property type="entry name" value="beta-beta-alpha zinc fingers"/>
    <property type="match status" value="2"/>
</dbReference>
<name>A0ABD2C237_VESMC</name>
<evidence type="ECO:0000256" key="1">
    <source>
        <dbReference type="ARBA" id="ARBA00022723"/>
    </source>
</evidence>
<dbReference type="Gene3D" id="3.30.160.60">
    <property type="entry name" value="Classic Zinc Finger"/>
    <property type="match status" value="1"/>
</dbReference>
<organism evidence="7 8">
    <name type="scientific">Vespula maculifrons</name>
    <name type="common">Eastern yellow jacket</name>
    <name type="synonym">Wasp</name>
    <dbReference type="NCBI Taxonomy" id="7453"/>
    <lineage>
        <taxon>Eukaryota</taxon>
        <taxon>Metazoa</taxon>
        <taxon>Ecdysozoa</taxon>
        <taxon>Arthropoda</taxon>
        <taxon>Hexapoda</taxon>
        <taxon>Insecta</taxon>
        <taxon>Pterygota</taxon>
        <taxon>Neoptera</taxon>
        <taxon>Endopterygota</taxon>
        <taxon>Hymenoptera</taxon>
        <taxon>Apocrita</taxon>
        <taxon>Aculeata</taxon>
        <taxon>Vespoidea</taxon>
        <taxon>Vespidae</taxon>
        <taxon>Vespinae</taxon>
        <taxon>Vespula</taxon>
    </lineage>
</organism>
<dbReference type="SMART" id="SM00355">
    <property type="entry name" value="ZnF_C2H2"/>
    <property type="match status" value="3"/>
</dbReference>
<dbReference type="PANTHER" id="PTHR24409">
    <property type="entry name" value="ZINC FINGER PROTEIN 142"/>
    <property type="match status" value="1"/>
</dbReference>
<evidence type="ECO:0000259" key="6">
    <source>
        <dbReference type="PROSITE" id="PS50157"/>
    </source>
</evidence>
<keyword evidence="3 5" id="KW-0863">Zinc-finger</keyword>
<dbReference type="PANTHER" id="PTHR24409:SF295">
    <property type="entry name" value="AZ2-RELATED"/>
    <property type="match status" value="1"/>
</dbReference>
<keyword evidence="4" id="KW-0862">Zinc</keyword>
<dbReference type="GO" id="GO:0008270">
    <property type="term" value="F:zinc ion binding"/>
    <property type="evidence" value="ECO:0007669"/>
    <property type="project" value="UniProtKB-KW"/>
</dbReference>
<feature type="domain" description="C2H2-type" evidence="6">
    <location>
        <begin position="172"/>
        <end position="199"/>
    </location>
</feature>
<feature type="non-terminal residue" evidence="7">
    <location>
        <position position="1"/>
    </location>
</feature>